<evidence type="ECO:0008006" key="4">
    <source>
        <dbReference type="Google" id="ProtNLM"/>
    </source>
</evidence>
<name>A0ABY7H0F7_9BACT</name>
<dbReference type="Gene3D" id="2.130.10.10">
    <property type="entry name" value="YVTN repeat-like/Quinoprotein amine dehydrogenase"/>
    <property type="match status" value="2"/>
</dbReference>
<feature type="repeat" description="WD" evidence="1">
    <location>
        <begin position="573"/>
        <end position="602"/>
    </location>
</feature>
<sequence length="606" mass="65061">MSWDPPDLVPIFRRYAAPGAPILQIFLGKPHALAFLADGSLVVGGSRELTVHDPAAPTPPRATFDLDGGVEWMTAHPDGVSVVAAVRNSRGSAVVRVWPAAGKIVRLFTAPSFGWMFIGNLSPDGTQLVWRRYGEPPTLHTVDVETGAELRELPLPQATMRAAALAVRPDGAVYINGEEGGHLVHPDGRVEACTHFDSFTAPFFVAGGGVMTINGRRFGPVEGKLEQFPGLKDSANGGSISHDRRHLTFHAARFVQVWDVLARSVIFSADRAALGGGWRGQAAAASATHVAAIEHLEATVAIWRIDQPAEPIAKLGGYGQGAGRLSFHGDSLTVKVLLPLHKQHMVTEIDLQSGAAQSLRVGQIHDFVRTRDGQRIVALREGYHQPIGVLHLDAAAAELEEIEVKANGGALALAPNDATWGFLGYRYTDREPSVQAQWRAFGATKWAKTVKGHSHWYALELCDTAAAVMIGPDLSVFPLGKSKPLLTTSIAVTPRALALSRDGAYVGLACDEGIRLVHVASGVITELKYGIGHEPHWPKCICFDERGVWVFVGFPNGAITQHRVATGALVAVLHGHNDDVRALAWHDGSLWSSSEDGTILRWGDLG</sequence>
<proteinExistence type="predicted"/>
<dbReference type="Pfam" id="PF00400">
    <property type="entry name" value="WD40"/>
    <property type="match status" value="1"/>
</dbReference>
<keyword evidence="1" id="KW-0853">WD repeat</keyword>
<dbReference type="InterPro" id="IPR011047">
    <property type="entry name" value="Quinoprotein_ADH-like_sf"/>
</dbReference>
<accession>A0ABY7H0F7</accession>
<dbReference type="PROSITE" id="PS50294">
    <property type="entry name" value="WD_REPEATS_REGION"/>
    <property type="match status" value="1"/>
</dbReference>
<dbReference type="SMART" id="SM00320">
    <property type="entry name" value="WD40"/>
    <property type="match status" value="1"/>
</dbReference>
<evidence type="ECO:0000256" key="1">
    <source>
        <dbReference type="PROSITE-ProRule" id="PRU00221"/>
    </source>
</evidence>
<dbReference type="PROSITE" id="PS50082">
    <property type="entry name" value="WD_REPEATS_2"/>
    <property type="match status" value="1"/>
</dbReference>
<dbReference type="Proteomes" id="UP001164459">
    <property type="component" value="Chromosome"/>
</dbReference>
<dbReference type="RefSeq" id="WP_269034947.1">
    <property type="nucleotide sequence ID" value="NZ_CP114040.1"/>
</dbReference>
<evidence type="ECO:0000313" key="3">
    <source>
        <dbReference type="Proteomes" id="UP001164459"/>
    </source>
</evidence>
<organism evidence="2 3">
    <name type="scientific">Nannocystis punicea</name>
    <dbReference type="NCBI Taxonomy" id="2995304"/>
    <lineage>
        <taxon>Bacteria</taxon>
        <taxon>Pseudomonadati</taxon>
        <taxon>Myxococcota</taxon>
        <taxon>Polyangia</taxon>
        <taxon>Nannocystales</taxon>
        <taxon>Nannocystaceae</taxon>
        <taxon>Nannocystis</taxon>
    </lineage>
</organism>
<dbReference type="EMBL" id="CP114040">
    <property type="protein sequence ID" value="WAS92590.1"/>
    <property type="molecule type" value="Genomic_DNA"/>
</dbReference>
<dbReference type="SUPFAM" id="SSF50998">
    <property type="entry name" value="Quinoprotein alcohol dehydrogenase-like"/>
    <property type="match status" value="1"/>
</dbReference>
<protein>
    <recommendedName>
        <fullName evidence="4">WD40 repeat</fullName>
    </recommendedName>
</protein>
<dbReference type="InterPro" id="IPR015943">
    <property type="entry name" value="WD40/YVTN_repeat-like_dom_sf"/>
</dbReference>
<evidence type="ECO:0000313" key="2">
    <source>
        <dbReference type="EMBL" id="WAS92590.1"/>
    </source>
</evidence>
<reference evidence="2" key="1">
    <citation type="submission" date="2022-11" db="EMBL/GenBank/DDBJ databases">
        <title>Minimal conservation of predation-associated metabolite biosynthetic gene clusters underscores biosynthetic potential of Myxococcota including descriptions for ten novel species: Archangium lansinium sp. nov., Myxococcus landrumus sp. nov., Nannocystis bai.</title>
        <authorList>
            <person name="Ahearne A."/>
            <person name="Stevens C."/>
            <person name="Dowd S."/>
        </authorList>
    </citation>
    <scope>NUCLEOTIDE SEQUENCE</scope>
    <source>
        <strain evidence="2">Fl3</strain>
    </source>
</reference>
<dbReference type="InterPro" id="IPR001680">
    <property type="entry name" value="WD40_rpt"/>
</dbReference>
<gene>
    <name evidence="2" type="ORF">O0S08_40945</name>
</gene>
<keyword evidence="3" id="KW-1185">Reference proteome</keyword>